<evidence type="ECO:0000313" key="3">
    <source>
        <dbReference type="EMBL" id="KAH8999111.1"/>
    </source>
</evidence>
<feature type="transmembrane region" description="Helical" evidence="1">
    <location>
        <begin position="63"/>
        <end position="81"/>
    </location>
</feature>
<feature type="transmembrane region" description="Helical" evidence="1">
    <location>
        <begin position="93"/>
        <end position="111"/>
    </location>
</feature>
<gene>
    <name evidence="3" type="ORF">EDB92DRAFT_1832493</name>
</gene>
<keyword evidence="1" id="KW-0812">Transmembrane</keyword>
<dbReference type="InterPro" id="IPR045340">
    <property type="entry name" value="DUF6533"/>
</dbReference>
<sequence length="247" mass="27869">MSVPVNSVDGLATQFMATHILSFTPYSIIYYDYFLTLSDEVELFWLHPDKFNLFSYLFLLNRYVSFFGNLQILIFGLIGRIDFILQSCRASHIYHMVLLLVQQTVVGVLCVMQIHAIYQSRRVLVFLISIAVIGVAVACWSMYALSTDLPYPVVISPVLGCSRVVGEAEGFYAAISWTGCLVLDTTVFALLLYETVRVGRGVRLLDTMMRNATVYYSILSLVNLSNILILRFASVSFVVHHKPPLQV</sequence>
<keyword evidence="1" id="KW-0472">Membrane</keyword>
<comment type="caution">
    <text evidence="3">The sequence shown here is derived from an EMBL/GenBank/DDBJ whole genome shotgun (WGS) entry which is preliminary data.</text>
</comment>
<keyword evidence="1" id="KW-1133">Transmembrane helix</keyword>
<evidence type="ECO:0000256" key="1">
    <source>
        <dbReference type="SAM" id="Phobius"/>
    </source>
</evidence>
<organism evidence="3 4">
    <name type="scientific">Lactarius akahatsu</name>
    <dbReference type="NCBI Taxonomy" id="416441"/>
    <lineage>
        <taxon>Eukaryota</taxon>
        <taxon>Fungi</taxon>
        <taxon>Dikarya</taxon>
        <taxon>Basidiomycota</taxon>
        <taxon>Agaricomycotina</taxon>
        <taxon>Agaricomycetes</taxon>
        <taxon>Russulales</taxon>
        <taxon>Russulaceae</taxon>
        <taxon>Lactarius</taxon>
    </lineage>
</organism>
<feature type="transmembrane region" description="Helical" evidence="1">
    <location>
        <begin position="171"/>
        <end position="193"/>
    </location>
</feature>
<dbReference type="Pfam" id="PF20151">
    <property type="entry name" value="DUF6533"/>
    <property type="match status" value="1"/>
</dbReference>
<reference evidence="3" key="1">
    <citation type="submission" date="2022-01" db="EMBL/GenBank/DDBJ databases">
        <title>Comparative genomics reveals a dynamic genome evolution in the ectomycorrhizal milk-cap (Lactarius) mushrooms.</title>
        <authorList>
            <consortium name="DOE Joint Genome Institute"/>
            <person name="Lebreton A."/>
            <person name="Tang N."/>
            <person name="Kuo A."/>
            <person name="LaButti K."/>
            <person name="Drula E."/>
            <person name="Barry K."/>
            <person name="Clum A."/>
            <person name="Lipzen A."/>
            <person name="Mousain D."/>
            <person name="Ng V."/>
            <person name="Wang R."/>
            <person name="Wang X."/>
            <person name="Dai Y."/>
            <person name="Henrissat B."/>
            <person name="Grigoriev I.V."/>
            <person name="Guerin-Laguette A."/>
            <person name="Yu F."/>
            <person name="Martin F.M."/>
        </authorList>
    </citation>
    <scope>NUCLEOTIDE SEQUENCE</scope>
    <source>
        <strain evidence="3">QP</strain>
    </source>
</reference>
<accession>A0AAD4LTV1</accession>
<evidence type="ECO:0000259" key="2">
    <source>
        <dbReference type="Pfam" id="PF20151"/>
    </source>
</evidence>
<feature type="transmembrane region" description="Helical" evidence="1">
    <location>
        <begin position="214"/>
        <end position="239"/>
    </location>
</feature>
<evidence type="ECO:0000313" key="4">
    <source>
        <dbReference type="Proteomes" id="UP001201163"/>
    </source>
</evidence>
<keyword evidence="4" id="KW-1185">Reference proteome</keyword>
<feature type="domain" description="DUF6533" evidence="2">
    <location>
        <begin position="26"/>
        <end position="66"/>
    </location>
</feature>
<proteinExistence type="predicted"/>
<name>A0AAD4LTV1_9AGAM</name>
<protein>
    <recommendedName>
        <fullName evidence="2">DUF6533 domain-containing protein</fullName>
    </recommendedName>
</protein>
<dbReference type="EMBL" id="JAKELL010000004">
    <property type="protein sequence ID" value="KAH8999111.1"/>
    <property type="molecule type" value="Genomic_DNA"/>
</dbReference>
<feature type="transmembrane region" description="Helical" evidence="1">
    <location>
        <begin position="123"/>
        <end position="143"/>
    </location>
</feature>
<dbReference type="Proteomes" id="UP001201163">
    <property type="component" value="Unassembled WGS sequence"/>
</dbReference>
<dbReference type="AlphaFoldDB" id="A0AAD4LTV1"/>